<dbReference type="SUPFAM" id="SSF52540">
    <property type="entry name" value="P-loop containing nucleoside triphosphate hydrolases"/>
    <property type="match status" value="1"/>
</dbReference>
<name>A0A7K3NGF7_9BACT</name>
<organism evidence="7 8">
    <name type="scientific">Desulfolutivibrio sulfodismutans</name>
    <dbReference type="NCBI Taxonomy" id="63561"/>
    <lineage>
        <taxon>Bacteria</taxon>
        <taxon>Pseudomonadati</taxon>
        <taxon>Thermodesulfobacteriota</taxon>
        <taxon>Desulfovibrionia</taxon>
        <taxon>Desulfovibrionales</taxon>
        <taxon>Desulfovibrionaceae</taxon>
        <taxon>Desulfolutivibrio</taxon>
    </lineage>
</organism>
<dbReference type="Gene3D" id="3.40.50.300">
    <property type="entry name" value="P-loop containing nucleotide triphosphate hydrolases"/>
    <property type="match status" value="1"/>
</dbReference>
<dbReference type="PANTHER" id="PTHR43875">
    <property type="entry name" value="MALTODEXTRIN IMPORT ATP-BINDING PROTEIN MSMX"/>
    <property type="match status" value="1"/>
</dbReference>
<dbReference type="InterPro" id="IPR013611">
    <property type="entry name" value="Transp-assoc_OB_typ2"/>
</dbReference>
<dbReference type="InterPro" id="IPR008995">
    <property type="entry name" value="Mo/tungstate-bd_C_term_dom"/>
</dbReference>
<evidence type="ECO:0000256" key="2">
    <source>
        <dbReference type="ARBA" id="ARBA00022475"/>
    </source>
</evidence>
<evidence type="ECO:0000256" key="1">
    <source>
        <dbReference type="ARBA" id="ARBA00022448"/>
    </source>
</evidence>
<evidence type="ECO:0000256" key="4">
    <source>
        <dbReference type="ARBA" id="ARBA00022840"/>
    </source>
</evidence>
<dbReference type="InterPro" id="IPR003593">
    <property type="entry name" value="AAA+_ATPase"/>
</dbReference>
<keyword evidence="8" id="KW-1185">Reference proteome</keyword>
<dbReference type="SUPFAM" id="SSF50331">
    <property type="entry name" value="MOP-like"/>
    <property type="match status" value="1"/>
</dbReference>
<proteinExistence type="predicted"/>
<keyword evidence="1" id="KW-0813">Transport</keyword>
<evidence type="ECO:0000256" key="3">
    <source>
        <dbReference type="ARBA" id="ARBA00022741"/>
    </source>
</evidence>
<dbReference type="Pfam" id="PF00005">
    <property type="entry name" value="ABC_tran"/>
    <property type="match status" value="1"/>
</dbReference>
<evidence type="ECO:0000259" key="6">
    <source>
        <dbReference type="PROSITE" id="PS50893"/>
    </source>
</evidence>
<dbReference type="PANTHER" id="PTHR43875:SF1">
    <property type="entry name" value="OSMOPROTECTIVE COMPOUNDS UPTAKE ATP-BINDING PROTEIN GGTA"/>
    <property type="match status" value="1"/>
</dbReference>
<evidence type="ECO:0000313" key="8">
    <source>
        <dbReference type="Proteomes" id="UP000469724"/>
    </source>
</evidence>
<keyword evidence="4 7" id="KW-0067">ATP-binding</keyword>
<dbReference type="InterPro" id="IPR047641">
    <property type="entry name" value="ABC_transpr_MalK/UgpC-like"/>
</dbReference>
<dbReference type="RefSeq" id="WP_163300320.1">
    <property type="nucleotide sequence ID" value="NZ_JAAGRQ010000002.1"/>
</dbReference>
<dbReference type="AlphaFoldDB" id="A0A7K3NGF7"/>
<gene>
    <name evidence="7" type="ORF">G3N56_00730</name>
</gene>
<evidence type="ECO:0000256" key="5">
    <source>
        <dbReference type="ARBA" id="ARBA00023136"/>
    </source>
</evidence>
<dbReference type="InterPro" id="IPR015853">
    <property type="entry name" value="ABC_transpr_FbpC"/>
</dbReference>
<dbReference type="EMBL" id="JAAGRQ010000002">
    <property type="protein sequence ID" value="NDY55270.1"/>
    <property type="molecule type" value="Genomic_DNA"/>
</dbReference>
<dbReference type="Gene3D" id="2.40.50.140">
    <property type="entry name" value="Nucleic acid-binding proteins"/>
    <property type="match status" value="1"/>
</dbReference>
<dbReference type="FunFam" id="3.40.50.300:FF:000042">
    <property type="entry name" value="Maltose/maltodextrin ABC transporter, ATP-binding protein"/>
    <property type="match status" value="1"/>
</dbReference>
<dbReference type="Proteomes" id="UP000469724">
    <property type="component" value="Unassembled WGS sequence"/>
</dbReference>
<evidence type="ECO:0000313" key="7">
    <source>
        <dbReference type="EMBL" id="NDY55270.1"/>
    </source>
</evidence>
<dbReference type="InterPro" id="IPR012340">
    <property type="entry name" value="NA-bd_OB-fold"/>
</dbReference>
<dbReference type="InterPro" id="IPR003439">
    <property type="entry name" value="ABC_transporter-like_ATP-bd"/>
</dbReference>
<keyword evidence="2" id="KW-1003">Cell membrane</keyword>
<dbReference type="GO" id="GO:0055052">
    <property type="term" value="C:ATP-binding cassette (ABC) transporter complex, substrate-binding subunit-containing"/>
    <property type="evidence" value="ECO:0007669"/>
    <property type="project" value="TreeGrafter"/>
</dbReference>
<comment type="caution">
    <text evidence="7">The sequence shown here is derived from an EMBL/GenBank/DDBJ whole genome shotgun (WGS) entry which is preliminary data.</text>
</comment>
<dbReference type="CDD" id="cd03259">
    <property type="entry name" value="ABC_Carb_Solutes_like"/>
    <property type="match status" value="1"/>
</dbReference>
<dbReference type="Pfam" id="PF08402">
    <property type="entry name" value="TOBE_2"/>
    <property type="match status" value="1"/>
</dbReference>
<dbReference type="GO" id="GO:0015408">
    <property type="term" value="F:ABC-type ferric iron transporter activity"/>
    <property type="evidence" value="ECO:0007669"/>
    <property type="project" value="InterPro"/>
</dbReference>
<keyword evidence="3" id="KW-0547">Nucleotide-binding</keyword>
<keyword evidence="5" id="KW-0472">Membrane</keyword>
<feature type="domain" description="ABC transporter" evidence="6">
    <location>
        <begin position="6"/>
        <end position="238"/>
    </location>
</feature>
<dbReference type="PROSITE" id="PS50893">
    <property type="entry name" value="ABC_TRANSPORTER_2"/>
    <property type="match status" value="1"/>
</dbReference>
<dbReference type="SMART" id="SM00382">
    <property type="entry name" value="AAA"/>
    <property type="match status" value="1"/>
</dbReference>
<sequence>MSIPKLELVSLAKEYNDGAVVAVDGIDLCVAPGETIALLGPSGCGKSTTLNMIVGLEAPTSGDIHIDGQSIVNIPPGKRNVGLVFQDYAVFPSMTVRQNLAFGLVVRKAAKDDIDRAVDEVAELLGMGGRLHVRARDLGGSEMQRVAIGRTLVTKPAVLLLDEPLSNLEAAARLTMRRELRRLQSEIGLTIIYVTHDQIEALSLADRIAVMHAGKILQVEKTSVICERPDHVYVAGFLGSPPMNLLAGEIAPGVADAAGPAFIHGPLTLALPADCPLKKGSYTLGLRPESLRLAPESGAPLAGTVSLVEFRGGDVVVTVDVASVKLDVILPATERPAMGQSVGVDFDPDSLVFFGGDSNRRLDASPMGRPL</sequence>
<dbReference type="InterPro" id="IPR027417">
    <property type="entry name" value="P-loop_NTPase"/>
</dbReference>
<dbReference type="GO" id="GO:0016887">
    <property type="term" value="F:ATP hydrolysis activity"/>
    <property type="evidence" value="ECO:0007669"/>
    <property type="project" value="InterPro"/>
</dbReference>
<accession>A0A7K3NGF7</accession>
<protein>
    <submittedName>
        <fullName evidence="7">ABC transporter ATP-binding protein</fullName>
    </submittedName>
</protein>
<dbReference type="GO" id="GO:0005524">
    <property type="term" value="F:ATP binding"/>
    <property type="evidence" value="ECO:0007669"/>
    <property type="project" value="UniProtKB-KW"/>
</dbReference>
<reference evidence="7 8" key="1">
    <citation type="submission" date="2020-02" db="EMBL/GenBank/DDBJ databases">
        <title>Comparative genomics of sulfur disproportionating microorganisms.</title>
        <authorList>
            <person name="Ward L.M."/>
            <person name="Bertran E."/>
            <person name="Johnston D.T."/>
        </authorList>
    </citation>
    <scope>NUCLEOTIDE SEQUENCE [LARGE SCALE GENOMIC DNA]</scope>
    <source>
        <strain evidence="7 8">DSM 3696</strain>
    </source>
</reference>